<dbReference type="Proteomes" id="UP000638897">
    <property type="component" value="Unassembled WGS sequence"/>
</dbReference>
<protein>
    <submittedName>
        <fullName evidence="2">YdcF family protein</fullName>
    </submittedName>
</protein>
<accession>A0ABR7ZR43</accession>
<name>A0ABR7ZR43_ANACY</name>
<evidence type="ECO:0000313" key="3">
    <source>
        <dbReference type="Proteomes" id="UP000638897"/>
    </source>
</evidence>
<sequence>MLWLVGLLLVLGLTIPVRLAIANHQAPQPQAILTLGGGADKEEFTALFAQFYPDIKIWVSSGIEPQQARAIFHAAGITDSQFHLDYRATDTVTNFTSLVEDFQQQHIKHIFLITSKFHMPRAKAIATLVLGSRGISFTSISVPSRATRAESTSPTPCGSR</sequence>
<dbReference type="InterPro" id="IPR014729">
    <property type="entry name" value="Rossmann-like_a/b/a_fold"/>
</dbReference>
<gene>
    <name evidence="2" type="ORF">H6F81_29130</name>
</gene>
<dbReference type="Gene3D" id="3.40.50.620">
    <property type="entry name" value="HUPs"/>
    <property type="match status" value="1"/>
</dbReference>
<comment type="caution">
    <text evidence="2">The sequence shown here is derived from an EMBL/GenBank/DDBJ whole genome shotgun (WGS) entry which is preliminary data.</text>
</comment>
<keyword evidence="3" id="KW-1185">Reference proteome</keyword>
<evidence type="ECO:0000313" key="2">
    <source>
        <dbReference type="EMBL" id="MBD2175211.1"/>
    </source>
</evidence>
<dbReference type="InterPro" id="IPR051599">
    <property type="entry name" value="Cell_Envelope_Assoc"/>
</dbReference>
<dbReference type="InterPro" id="IPR003848">
    <property type="entry name" value="DUF218"/>
</dbReference>
<reference evidence="2 3" key="1">
    <citation type="journal article" date="2020" name="ISME J.">
        <title>Comparative genomics reveals insights into cyanobacterial evolution and habitat adaptation.</title>
        <authorList>
            <person name="Chen M.Y."/>
            <person name="Teng W.K."/>
            <person name="Zhao L."/>
            <person name="Hu C.X."/>
            <person name="Zhou Y.K."/>
            <person name="Han B.P."/>
            <person name="Song L.R."/>
            <person name="Shu W.S."/>
        </authorList>
    </citation>
    <scope>NUCLEOTIDE SEQUENCE [LARGE SCALE GENOMIC DNA]</scope>
    <source>
        <strain evidence="2 3">FACHB-318</strain>
    </source>
</reference>
<dbReference type="PANTHER" id="PTHR30336">
    <property type="entry name" value="INNER MEMBRANE PROTEIN, PROBABLE PERMEASE"/>
    <property type="match status" value="1"/>
</dbReference>
<dbReference type="EMBL" id="JACJQC010000058">
    <property type="protein sequence ID" value="MBD2175211.1"/>
    <property type="molecule type" value="Genomic_DNA"/>
</dbReference>
<evidence type="ECO:0000259" key="1">
    <source>
        <dbReference type="Pfam" id="PF02698"/>
    </source>
</evidence>
<proteinExistence type="predicted"/>
<organism evidence="2 3">
    <name type="scientific">Anabaena cylindrica FACHB-318</name>
    <dbReference type="NCBI Taxonomy" id="2692880"/>
    <lineage>
        <taxon>Bacteria</taxon>
        <taxon>Bacillati</taxon>
        <taxon>Cyanobacteriota</taxon>
        <taxon>Cyanophyceae</taxon>
        <taxon>Nostocales</taxon>
        <taxon>Nostocaceae</taxon>
        <taxon>Anabaena</taxon>
    </lineage>
</organism>
<dbReference type="CDD" id="cd06259">
    <property type="entry name" value="YdcF-like"/>
    <property type="match status" value="1"/>
</dbReference>
<feature type="domain" description="DUF218" evidence="1">
    <location>
        <begin position="30"/>
        <end position="134"/>
    </location>
</feature>
<dbReference type="PANTHER" id="PTHR30336:SF20">
    <property type="entry name" value="DUF218 DOMAIN-CONTAINING PROTEIN"/>
    <property type="match status" value="1"/>
</dbReference>
<dbReference type="RefSeq" id="WP_044523616.1">
    <property type="nucleotide sequence ID" value="NZ_JACJQC010000058.1"/>
</dbReference>
<dbReference type="Pfam" id="PF02698">
    <property type="entry name" value="DUF218"/>
    <property type="match status" value="1"/>
</dbReference>